<proteinExistence type="predicted"/>
<gene>
    <name evidence="1" type="ORF">Ae201684_011564</name>
</gene>
<dbReference type="VEuPathDB" id="FungiDB:AeMF1_017116"/>
<comment type="caution">
    <text evidence="1">The sequence shown here is derived from an EMBL/GenBank/DDBJ whole genome shotgun (WGS) entry which is preliminary data.</text>
</comment>
<keyword evidence="2" id="KW-1185">Reference proteome</keyword>
<dbReference type="EMBL" id="VJMJ01000147">
    <property type="protein sequence ID" value="KAF0731012.1"/>
    <property type="molecule type" value="Genomic_DNA"/>
</dbReference>
<dbReference type="AlphaFoldDB" id="A0A6G0WU37"/>
<name>A0A6G0WU37_9STRA</name>
<reference evidence="1 2" key="1">
    <citation type="submission" date="2019-07" db="EMBL/GenBank/DDBJ databases">
        <title>Genomics analysis of Aphanomyces spp. identifies a new class of oomycete effector associated with host adaptation.</title>
        <authorList>
            <person name="Gaulin E."/>
        </authorList>
    </citation>
    <scope>NUCLEOTIDE SEQUENCE [LARGE SCALE GENOMIC DNA]</scope>
    <source>
        <strain evidence="1 2">ATCC 201684</strain>
    </source>
</reference>
<accession>A0A6G0WU37</accession>
<protein>
    <submittedName>
        <fullName evidence="1">Uncharacterized protein</fullName>
    </submittedName>
</protein>
<organism evidence="1 2">
    <name type="scientific">Aphanomyces euteiches</name>
    <dbReference type="NCBI Taxonomy" id="100861"/>
    <lineage>
        <taxon>Eukaryota</taxon>
        <taxon>Sar</taxon>
        <taxon>Stramenopiles</taxon>
        <taxon>Oomycota</taxon>
        <taxon>Saprolegniomycetes</taxon>
        <taxon>Saprolegniales</taxon>
        <taxon>Verrucalvaceae</taxon>
        <taxon>Aphanomyces</taxon>
    </lineage>
</organism>
<sequence length="219" mass="24508">MRTRSRARKESQAPVNITVNIHIHLDGHTSMSQVVLPENLPPPRYFTRFQRQRALTTLPPGKQIVPTLPTIPEIKAKRSTVQQAHAAENPKPKRRRVDVDALTSELTSMAVGTKNSSSLVVHTKPKNPFDTFIPPPSNQETQAIQCFQRFQLTTPASNECDDLVQALQSIEICPAPKELDDAAVDQFRNLSLCEPKQLVAASESSFLHHLMQRRLSLHG</sequence>
<dbReference type="Proteomes" id="UP000481153">
    <property type="component" value="Unassembled WGS sequence"/>
</dbReference>
<evidence type="ECO:0000313" key="2">
    <source>
        <dbReference type="Proteomes" id="UP000481153"/>
    </source>
</evidence>
<evidence type="ECO:0000313" key="1">
    <source>
        <dbReference type="EMBL" id="KAF0731012.1"/>
    </source>
</evidence>